<evidence type="ECO:0000256" key="16">
    <source>
        <dbReference type="ARBA" id="ARBA00022980"/>
    </source>
</evidence>
<dbReference type="Pfam" id="PF00583">
    <property type="entry name" value="Acetyltransf_1"/>
    <property type="match status" value="1"/>
</dbReference>
<comment type="subunit">
    <text evidence="26">Interacts with the GTPase NUG2.</text>
</comment>
<comment type="caution">
    <text evidence="29">The sequence shown here is derived from an EMBL/GenBank/DDBJ whole genome shotgun (WGS) entry which is preliminary data.</text>
</comment>
<dbReference type="GO" id="GO:0005743">
    <property type="term" value="C:mitochondrial inner membrane"/>
    <property type="evidence" value="ECO:0007669"/>
    <property type="project" value="UniProtKB-SubCell"/>
</dbReference>
<evidence type="ECO:0000313" key="29">
    <source>
        <dbReference type="EMBL" id="RXH81522.1"/>
    </source>
</evidence>
<evidence type="ECO:0000256" key="23">
    <source>
        <dbReference type="ARBA" id="ARBA00044247"/>
    </source>
</evidence>
<evidence type="ECO:0000256" key="19">
    <source>
        <dbReference type="ARBA" id="ARBA00023128"/>
    </source>
</evidence>
<evidence type="ECO:0000256" key="17">
    <source>
        <dbReference type="ARBA" id="ARBA00022982"/>
    </source>
</evidence>
<keyword evidence="9" id="KW-0813">Transport</keyword>
<comment type="subcellular location">
    <subcellularLocation>
        <location evidence="24">Endomembrane system</location>
        <topology evidence="24">Single-pass type IV membrane protein</topology>
    </subcellularLocation>
    <subcellularLocation>
        <location evidence="1">Endoplasmic reticulum membrane</location>
        <topology evidence="1">Peripheral membrane protein</topology>
    </subcellularLocation>
    <subcellularLocation>
        <location evidence="2">Mitochondrion inner membrane</location>
        <topology evidence="2">Single-pass membrane protein</topology>
    </subcellularLocation>
</comment>
<evidence type="ECO:0000256" key="3">
    <source>
        <dbReference type="ARBA" id="ARBA00004832"/>
    </source>
</evidence>
<dbReference type="InterPro" id="IPR023674">
    <property type="entry name" value="Ribosomal_uL1-like"/>
</dbReference>
<name>A0A498IHM7_MALDO</name>
<evidence type="ECO:0000256" key="12">
    <source>
        <dbReference type="ARBA" id="ARBA00022692"/>
    </source>
</evidence>
<dbReference type="InterPro" id="IPR028364">
    <property type="entry name" value="Ribosomal_uL1/biogenesis"/>
</dbReference>
<dbReference type="FunFam" id="1.20.5.260:FF:000002">
    <property type="entry name" value="cytochrome b-c1 complex subunit 9"/>
    <property type="match status" value="1"/>
</dbReference>
<evidence type="ECO:0000256" key="25">
    <source>
        <dbReference type="ARBA" id="ARBA00048964"/>
    </source>
</evidence>
<comment type="similarity">
    <text evidence="5">Belongs to the UQCR10/QCR9 family.</text>
</comment>
<evidence type="ECO:0000256" key="1">
    <source>
        <dbReference type="ARBA" id="ARBA00004406"/>
    </source>
</evidence>
<dbReference type="FunFam" id="3.30.190.20:FF:000006">
    <property type="entry name" value="Ribosomal protein"/>
    <property type="match status" value="1"/>
</dbReference>
<comment type="similarity">
    <text evidence="6">Belongs to the universal ribosomal protein uL1 family.</text>
</comment>
<gene>
    <name evidence="29" type="ORF">DVH24_034943</name>
</gene>
<evidence type="ECO:0000256" key="7">
    <source>
        <dbReference type="ARBA" id="ARBA00011738"/>
    </source>
</evidence>
<keyword evidence="20" id="KW-0472">Membrane</keyword>
<dbReference type="Gene3D" id="1.20.5.260">
    <property type="entry name" value="Cytochrome b-c1 complex subunit 9"/>
    <property type="match status" value="1"/>
</dbReference>
<evidence type="ECO:0000256" key="13">
    <source>
        <dbReference type="ARBA" id="ARBA00022792"/>
    </source>
</evidence>
<dbReference type="CDD" id="cd00403">
    <property type="entry name" value="Ribosomal_L1"/>
    <property type="match status" value="1"/>
</dbReference>
<keyword evidence="17" id="KW-0249">Electron transport</keyword>
<dbReference type="Proteomes" id="UP000290289">
    <property type="component" value="Chromosome 12"/>
</dbReference>
<reference evidence="29 30" key="1">
    <citation type="submission" date="2018-10" db="EMBL/GenBank/DDBJ databases">
        <title>A high-quality apple genome assembly.</title>
        <authorList>
            <person name="Hu J."/>
        </authorList>
    </citation>
    <scope>NUCLEOTIDE SEQUENCE [LARGE SCALE GENOMIC DNA]</scope>
    <source>
        <strain evidence="30">cv. HFTH1</strain>
        <tissue evidence="29">Young leaf</tissue>
    </source>
</reference>
<dbReference type="SUPFAM" id="SSF55729">
    <property type="entry name" value="Acyl-CoA N-acyltransferases (Nat)"/>
    <property type="match status" value="1"/>
</dbReference>
<dbReference type="FunFam" id="3.30.190.20:FF:000009">
    <property type="entry name" value="Ribosomal protein L10a"/>
    <property type="match status" value="1"/>
</dbReference>
<keyword evidence="15" id="KW-0653">Protein transport</keyword>
<keyword evidence="10" id="KW-0679">Respiratory chain</keyword>
<keyword evidence="14" id="KW-0256">Endoplasmic reticulum</keyword>
<evidence type="ECO:0000256" key="26">
    <source>
        <dbReference type="ARBA" id="ARBA00062612"/>
    </source>
</evidence>
<evidence type="ECO:0000256" key="27">
    <source>
        <dbReference type="ARBA" id="ARBA00076299"/>
    </source>
</evidence>
<keyword evidence="11" id="KW-0808">Transferase</keyword>
<evidence type="ECO:0000259" key="28">
    <source>
        <dbReference type="PROSITE" id="PS51186"/>
    </source>
</evidence>
<dbReference type="CDD" id="cd04301">
    <property type="entry name" value="NAT_SF"/>
    <property type="match status" value="1"/>
</dbReference>
<dbReference type="Gene3D" id="3.40.630.30">
    <property type="match status" value="1"/>
</dbReference>
<organism evidence="29 30">
    <name type="scientific">Malus domestica</name>
    <name type="common">Apple</name>
    <name type="synonym">Pyrus malus</name>
    <dbReference type="NCBI Taxonomy" id="3750"/>
    <lineage>
        <taxon>Eukaryota</taxon>
        <taxon>Viridiplantae</taxon>
        <taxon>Streptophyta</taxon>
        <taxon>Embryophyta</taxon>
        <taxon>Tracheophyta</taxon>
        <taxon>Spermatophyta</taxon>
        <taxon>Magnoliopsida</taxon>
        <taxon>eudicotyledons</taxon>
        <taxon>Gunneridae</taxon>
        <taxon>Pentapetalae</taxon>
        <taxon>rosids</taxon>
        <taxon>fabids</taxon>
        <taxon>Rosales</taxon>
        <taxon>Rosaceae</taxon>
        <taxon>Amygdaloideae</taxon>
        <taxon>Maleae</taxon>
        <taxon>Malus</taxon>
    </lineage>
</organism>
<evidence type="ECO:0000313" key="30">
    <source>
        <dbReference type="Proteomes" id="UP000290289"/>
    </source>
</evidence>
<evidence type="ECO:0000256" key="11">
    <source>
        <dbReference type="ARBA" id="ARBA00022679"/>
    </source>
</evidence>
<dbReference type="GO" id="GO:0004343">
    <property type="term" value="F:glucosamine 6-phosphate N-acetyltransferase activity"/>
    <property type="evidence" value="ECO:0007669"/>
    <property type="project" value="UniProtKB-EC"/>
</dbReference>
<evidence type="ECO:0000256" key="22">
    <source>
        <dbReference type="ARBA" id="ARBA00023315"/>
    </source>
</evidence>
<dbReference type="InterPro" id="IPR036656">
    <property type="entry name" value="QCR9_sf"/>
</dbReference>
<keyword evidence="13" id="KW-0999">Mitochondrion inner membrane</keyword>
<evidence type="ECO:0000256" key="15">
    <source>
        <dbReference type="ARBA" id="ARBA00022927"/>
    </source>
</evidence>
<dbReference type="InterPro" id="IPR008027">
    <property type="entry name" value="QCR9"/>
</dbReference>
<evidence type="ECO:0000256" key="14">
    <source>
        <dbReference type="ARBA" id="ARBA00022824"/>
    </source>
</evidence>
<dbReference type="Pfam" id="PF09177">
    <property type="entry name" value="STX6_10_61_N"/>
    <property type="match status" value="1"/>
</dbReference>
<evidence type="ECO:0000256" key="8">
    <source>
        <dbReference type="ARBA" id="ARBA00012703"/>
    </source>
</evidence>
<protein>
    <recommendedName>
        <fullName evidence="8">glucosamine-phosphate N-acetyltransferase</fullName>
        <ecNumber evidence="8">2.3.1.4</ecNumber>
    </recommendedName>
    <alternativeName>
        <fullName evidence="23">Complex III subunit 9</fullName>
    </alternativeName>
    <alternativeName>
        <fullName evidence="27">Complex III subunit X</fullName>
    </alternativeName>
</protein>
<evidence type="ECO:0000256" key="5">
    <source>
        <dbReference type="ARBA" id="ARBA00007856"/>
    </source>
</evidence>
<proteinExistence type="inferred from homology"/>
<dbReference type="GO" id="GO:0006122">
    <property type="term" value="P:mitochondrial electron transport, ubiquinol to cytochrome c"/>
    <property type="evidence" value="ECO:0007669"/>
    <property type="project" value="InterPro"/>
</dbReference>
<keyword evidence="21" id="KW-0687">Ribonucleoprotein</keyword>
<evidence type="ECO:0000256" key="2">
    <source>
        <dbReference type="ARBA" id="ARBA00004434"/>
    </source>
</evidence>
<dbReference type="InterPro" id="IPR015260">
    <property type="entry name" value="Syntaxin-6/10/61_N"/>
</dbReference>
<comment type="subunit">
    <text evidence="7">Homodimer.</text>
</comment>
<dbReference type="GO" id="GO:0015031">
    <property type="term" value="P:protein transport"/>
    <property type="evidence" value="ECO:0007669"/>
    <property type="project" value="UniProtKB-KW"/>
</dbReference>
<evidence type="ECO:0000256" key="9">
    <source>
        <dbReference type="ARBA" id="ARBA00022448"/>
    </source>
</evidence>
<dbReference type="GO" id="GO:0048193">
    <property type="term" value="P:Golgi vesicle transport"/>
    <property type="evidence" value="ECO:0007669"/>
    <property type="project" value="InterPro"/>
</dbReference>
<dbReference type="GO" id="GO:0005789">
    <property type="term" value="C:endoplasmic reticulum membrane"/>
    <property type="evidence" value="ECO:0007669"/>
    <property type="project" value="UniProtKB-SubCell"/>
</dbReference>
<dbReference type="GO" id="GO:0045275">
    <property type="term" value="C:respiratory chain complex III"/>
    <property type="evidence" value="ECO:0007669"/>
    <property type="project" value="InterPro"/>
</dbReference>
<dbReference type="GO" id="GO:0006044">
    <property type="term" value="P:N-acetylglucosamine metabolic process"/>
    <property type="evidence" value="ECO:0007669"/>
    <property type="project" value="UniProtKB-ARBA"/>
</dbReference>
<dbReference type="AlphaFoldDB" id="A0A498IHM7"/>
<dbReference type="InterPro" id="IPR016181">
    <property type="entry name" value="Acyl_CoA_acyltransferase"/>
</dbReference>
<evidence type="ECO:0000256" key="6">
    <source>
        <dbReference type="ARBA" id="ARBA00010531"/>
    </source>
</evidence>
<comment type="catalytic activity">
    <reaction evidence="25">
        <text>D-glucosamine 6-phosphate + acetyl-CoA = N-acetyl-D-glucosamine 6-phosphate + CoA + H(+)</text>
        <dbReference type="Rhea" id="RHEA:10292"/>
        <dbReference type="ChEBI" id="CHEBI:15378"/>
        <dbReference type="ChEBI" id="CHEBI:57287"/>
        <dbReference type="ChEBI" id="CHEBI:57288"/>
        <dbReference type="ChEBI" id="CHEBI:57513"/>
        <dbReference type="ChEBI" id="CHEBI:58725"/>
        <dbReference type="EC" id="2.3.1.4"/>
    </reaction>
</comment>
<dbReference type="CDD" id="cd21442">
    <property type="entry name" value="SNARE_NTD_STX6-like"/>
    <property type="match status" value="1"/>
</dbReference>
<dbReference type="EMBL" id="RDQH01000338">
    <property type="protein sequence ID" value="RXH81522.1"/>
    <property type="molecule type" value="Genomic_DNA"/>
</dbReference>
<dbReference type="InterPro" id="IPR010989">
    <property type="entry name" value="SNARE"/>
</dbReference>
<evidence type="ECO:0000256" key="21">
    <source>
        <dbReference type="ARBA" id="ARBA00023274"/>
    </source>
</evidence>
<comment type="similarity">
    <text evidence="4">Belongs to the acetyltransferase family. GNA1 subfamily.</text>
</comment>
<feature type="domain" description="N-acetyltransferase" evidence="28">
    <location>
        <begin position="325"/>
        <end position="473"/>
    </location>
</feature>
<dbReference type="GO" id="GO:0005840">
    <property type="term" value="C:ribosome"/>
    <property type="evidence" value="ECO:0007669"/>
    <property type="project" value="UniProtKB-KW"/>
</dbReference>
<dbReference type="InterPro" id="IPR000182">
    <property type="entry name" value="GNAT_dom"/>
</dbReference>
<keyword evidence="12" id="KW-0812">Transmembrane</keyword>
<dbReference type="PROSITE" id="PS51186">
    <property type="entry name" value="GNAT"/>
    <property type="match status" value="1"/>
</dbReference>
<dbReference type="Gene3D" id="3.30.190.20">
    <property type="match status" value="2"/>
</dbReference>
<dbReference type="Pfam" id="PF00687">
    <property type="entry name" value="Ribosomal_L1"/>
    <property type="match status" value="1"/>
</dbReference>
<evidence type="ECO:0000256" key="10">
    <source>
        <dbReference type="ARBA" id="ARBA00022660"/>
    </source>
</evidence>
<dbReference type="Pfam" id="PF05365">
    <property type="entry name" value="UCR_UQCRX_QCR9"/>
    <property type="match status" value="1"/>
</dbReference>
<evidence type="ECO:0000256" key="20">
    <source>
        <dbReference type="ARBA" id="ARBA00023136"/>
    </source>
</evidence>
<dbReference type="SUPFAM" id="SSF56808">
    <property type="entry name" value="Ribosomal protein L1"/>
    <property type="match status" value="1"/>
</dbReference>
<keyword evidence="22" id="KW-0012">Acyltransferase</keyword>
<dbReference type="PANTHER" id="PTHR34949">
    <property type="entry name" value="OS05G0443700 PROTEIN"/>
    <property type="match status" value="1"/>
</dbReference>
<accession>A0A498IHM7</accession>
<evidence type="ECO:0000256" key="18">
    <source>
        <dbReference type="ARBA" id="ARBA00022989"/>
    </source>
</evidence>
<dbReference type="EC" id="2.3.1.4" evidence="8"/>
<keyword evidence="19" id="KW-0496">Mitochondrion</keyword>
<dbReference type="SUPFAM" id="SSF81514">
    <property type="entry name" value="Subunit X (non-heme 7 kDa protein) of cytochrome bc1 complex (Ubiquinol-cytochrome c reductase)"/>
    <property type="match status" value="1"/>
</dbReference>
<dbReference type="PANTHER" id="PTHR34949:SF2">
    <property type="entry name" value="OS05G0443700 PROTEIN"/>
    <property type="match status" value="1"/>
</dbReference>
<comment type="pathway">
    <text evidence="3">Nucleotide-sugar biosynthesis; UDP-N-acetyl-alpha-D-glucosamine biosynthesis; N-acetyl-alpha-D-glucosamine 1-phosphate from alpha-D-glucosamine 6-phosphate (route I): step 1/2.</text>
</comment>
<evidence type="ECO:0000256" key="4">
    <source>
        <dbReference type="ARBA" id="ARBA00006048"/>
    </source>
</evidence>
<dbReference type="FunFam" id="3.40.630.30:FF:000048">
    <property type="entry name" value="Glucosamine 6-phosphate N-acetyltransferase"/>
    <property type="match status" value="1"/>
</dbReference>
<evidence type="ECO:0000256" key="24">
    <source>
        <dbReference type="ARBA" id="ARBA00046280"/>
    </source>
</evidence>
<sequence>MDSAARRSGGGLFEGLYRVIMRRNSVYVTFVIAGAFLGERAVDYGVHKLWEYNNVGLYRGSQEPVSDYFTLVVLPKLSSDGLREAISQIKTNSETKKRKFTETVELQIGLKNYDPQKDKRFSGSVRLPHIPRPKMRVCMLGDAQHVEEAEKMGLDYMDVESLKKLNKNKKLVKKLAKKYHAFLASEAVIKQIPRLLGPGKFPTLVSHQESLEAKLNETKAMVKFQLKKVLCMGVAVGNLAMEEKQIFQNVQLSVNFLVSLLKKNWQNVTIGMKELGFQNMLVSFLHLYSESHNPFIVMDPVVMGTSTMNLDERFLSMANSEEQKFQVRKLELSDKGKGFIELLQQLTVCDSVSDRDFEDRFKELSTRAEDHQVFVIQDDRSGKIVATGSVFIERKFIRNCGKVGHIDDVVVDANAREMQLGKKIINALTDYAHSMGVILDCSVENKAFCEKCGYKQKEIQMVNLHQWESDPLYSAAEVVQDSADRMESVFRSLLHELSLVQGDCPDPKLHVSIDYHKRDLATTLETTKWQVLEDFERAVAGRSQNRQDVNSRHKQFIGAMREQILYVEKSLEGTPIGDPMRNTEWVNLNEQDRHGLALFLSGGNNAEPTDGPEVEDSSILRRFLDPTASSAKDSTSGIDEHKNREIEDLNTNGVVHVDRVIESRKENNLSKVGYYNRFGEGGSWDIGNTRLKSDFTDSFPQTSCNRYGGGESRDLEANEAKPESFSRTNVLGFLNTAWSVYGSRVTGSYTKRFKDGEEQSHSPSIADVSHAAQVQHQGTWLYRNFKELCMGIRTMVMYLRTWLGVFRARYERSPYHIQVQRHSIHVAHWCPGLLKDIRGLGTLYNLYKQGVFSRLFNVGRTAFSPSDHLIMVGCKHYSNLEKLCTIGHRVITRIRFNNT</sequence>
<dbReference type="GO" id="GO:1990904">
    <property type="term" value="C:ribonucleoprotein complex"/>
    <property type="evidence" value="ECO:0007669"/>
    <property type="project" value="UniProtKB-KW"/>
</dbReference>
<dbReference type="SUPFAM" id="SSF47661">
    <property type="entry name" value="t-snare proteins"/>
    <property type="match status" value="1"/>
</dbReference>
<keyword evidence="30" id="KW-1185">Reference proteome</keyword>
<keyword evidence="18" id="KW-1133">Transmembrane helix</keyword>
<keyword evidence="16" id="KW-0689">Ribosomal protein</keyword>
<dbReference type="Gene3D" id="1.20.58.90">
    <property type="match status" value="1"/>
</dbReference>